<feature type="non-terminal residue" evidence="6">
    <location>
        <position position="1"/>
    </location>
</feature>
<evidence type="ECO:0000256" key="1">
    <source>
        <dbReference type="ARBA" id="ARBA00001957"/>
    </source>
</evidence>
<dbReference type="PROSITE" id="PS50075">
    <property type="entry name" value="CARRIER"/>
    <property type="match status" value="1"/>
</dbReference>
<dbReference type="FunFam" id="3.30.300.30:FF:000010">
    <property type="entry name" value="Enterobactin synthetase component F"/>
    <property type="match status" value="1"/>
</dbReference>
<evidence type="ECO:0000256" key="2">
    <source>
        <dbReference type="ARBA" id="ARBA00006432"/>
    </source>
</evidence>
<evidence type="ECO:0000259" key="5">
    <source>
        <dbReference type="PROSITE" id="PS50075"/>
    </source>
</evidence>
<reference evidence="6 7" key="1">
    <citation type="submission" date="2016-10" db="EMBL/GenBank/DDBJ databases">
        <authorList>
            <person name="de Groot N.N."/>
        </authorList>
    </citation>
    <scope>NUCLEOTIDE SEQUENCE [LARGE SCALE GENOMIC DNA]</scope>
    <source>
        <strain evidence="6 7">DSM 12271</strain>
    </source>
</reference>
<sequence length="419" mass="48414">PDGNIDFIDRIDNQVKIRGFRIEIGEIENILLQHKDVKEATVIVIEGKDTYICAYIVSEKEINELNLRDYLKQSLPEYMIPSYFVKLDKMPITSNGKLNRRALPKPNLEDRLTSYEAPRNVIEETLVRIWSEVLQTKEVGINDNFFEIGGYSLNAIILSGKIRKELGIEISITHVLKYQTIKEQAQLIEKTRNYEAIVHEENYPVLLNSKRDKSLFCFPPVGGHAATYKPILPFINNYAVYAIDFVNSNVDSYVEQILKIQPEGDFYLLGYSAGGNVAFEVAKELENRGHEIAKLIMVDSIQKGRSSSINEEETKRLETEFIIKNGWMYLPEEIREDMLLKVREYFKFCQQIINSGKINSDINVILSEDTAPHLSDGQYWKYMTMNDIFYYKAKGTHFEVFDERNLKYNVGIIDSIINS</sequence>
<keyword evidence="3" id="KW-0596">Phosphopantetheine</keyword>
<evidence type="ECO:0000313" key="6">
    <source>
        <dbReference type="EMBL" id="SFB45452.1"/>
    </source>
</evidence>
<dbReference type="EMBL" id="FOKI01000066">
    <property type="protein sequence ID" value="SFB45452.1"/>
    <property type="molecule type" value="Genomic_DNA"/>
</dbReference>
<comment type="cofactor">
    <cofactor evidence="1">
        <name>pantetheine 4'-phosphate</name>
        <dbReference type="ChEBI" id="CHEBI:47942"/>
    </cofactor>
</comment>
<keyword evidence="4" id="KW-0597">Phosphoprotein</keyword>
<dbReference type="FunFam" id="1.10.1200.10:FF:000005">
    <property type="entry name" value="Nonribosomal peptide synthetase 1"/>
    <property type="match status" value="1"/>
</dbReference>
<dbReference type="Gene3D" id="3.30.300.30">
    <property type="match status" value="1"/>
</dbReference>
<dbReference type="SUPFAM" id="SSF47336">
    <property type="entry name" value="ACP-like"/>
    <property type="match status" value="1"/>
</dbReference>
<dbReference type="GO" id="GO:0044550">
    <property type="term" value="P:secondary metabolite biosynthetic process"/>
    <property type="evidence" value="ECO:0007669"/>
    <property type="project" value="TreeGrafter"/>
</dbReference>
<accession>A0A1I1B6Q5</accession>
<evidence type="ECO:0000256" key="3">
    <source>
        <dbReference type="ARBA" id="ARBA00022450"/>
    </source>
</evidence>
<comment type="similarity">
    <text evidence="2">Belongs to the ATP-dependent AMP-binding enzyme family.</text>
</comment>
<dbReference type="Gene3D" id="1.10.287.490">
    <property type="entry name" value="Helix hairpin bin"/>
    <property type="match status" value="1"/>
</dbReference>
<organism evidence="6 7">
    <name type="scientific">Clostridium frigidicarnis</name>
    <dbReference type="NCBI Taxonomy" id="84698"/>
    <lineage>
        <taxon>Bacteria</taxon>
        <taxon>Bacillati</taxon>
        <taxon>Bacillota</taxon>
        <taxon>Clostridia</taxon>
        <taxon>Eubacteriales</taxon>
        <taxon>Clostridiaceae</taxon>
        <taxon>Clostridium</taxon>
    </lineage>
</organism>
<dbReference type="Pfam" id="PF00975">
    <property type="entry name" value="Thioesterase"/>
    <property type="match status" value="1"/>
</dbReference>
<dbReference type="InterPro" id="IPR029058">
    <property type="entry name" value="AB_hydrolase_fold"/>
</dbReference>
<dbReference type="SUPFAM" id="SSF56801">
    <property type="entry name" value="Acetyl-CoA synthetase-like"/>
    <property type="match status" value="1"/>
</dbReference>
<dbReference type="InterPro" id="IPR001031">
    <property type="entry name" value="Thioesterase"/>
</dbReference>
<dbReference type="SUPFAM" id="SSF53474">
    <property type="entry name" value="alpha/beta-Hydrolases"/>
    <property type="match status" value="1"/>
</dbReference>
<feature type="domain" description="Carrier" evidence="5">
    <location>
        <begin position="117"/>
        <end position="192"/>
    </location>
</feature>
<keyword evidence="7" id="KW-1185">Reference proteome</keyword>
<dbReference type="GO" id="GO:0043041">
    <property type="term" value="P:amino acid activation for nonribosomal peptide biosynthetic process"/>
    <property type="evidence" value="ECO:0007669"/>
    <property type="project" value="TreeGrafter"/>
</dbReference>
<dbReference type="GO" id="GO:0005829">
    <property type="term" value="C:cytosol"/>
    <property type="evidence" value="ECO:0007669"/>
    <property type="project" value="TreeGrafter"/>
</dbReference>
<protein>
    <submittedName>
        <fullName evidence="6">Phosphopantetheine attachment site</fullName>
    </submittedName>
</protein>
<name>A0A1I1B6Q5_9CLOT</name>
<dbReference type="InterPro" id="IPR036736">
    <property type="entry name" value="ACP-like_sf"/>
</dbReference>
<dbReference type="Pfam" id="PF13193">
    <property type="entry name" value="AMP-binding_C"/>
    <property type="match status" value="1"/>
</dbReference>
<evidence type="ECO:0000256" key="4">
    <source>
        <dbReference type="ARBA" id="ARBA00022553"/>
    </source>
</evidence>
<dbReference type="Proteomes" id="UP000198619">
    <property type="component" value="Unassembled WGS sequence"/>
</dbReference>
<dbReference type="Pfam" id="PF00550">
    <property type="entry name" value="PP-binding"/>
    <property type="match status" value="1"/>
</dbReference>
<dbReference type="PANTHER" id="PTHR45527">
    <property type="entry name" value="NONRIBOSOMAL PEPTIDE SYNTHETASE"/>
    <property type="match status" value="1"/>
</dbReference>
<dbReference type="STRING" id="84698.SAMN04488528_10666"/>
<gene>
    <name evidence="6" type="ORF">SAMN04488528_10666</name>
</gene>
<dbReference type="InterPro" id="IPR009081">
    <property type="entry name" value="PP-bd_ACP"/>
</dbReference>
<dbReference type="Gene3D" id="3.40.50.1820">
    <property type="entry name" value="alpha/beta hydrolase"/>
    <property type="match status" value="1"/>
</dbReference>
<dbReference type="Gene3D" id="1.10.1200.10">
    <property type="entry name" value="ACP-like"/>
    <property type="match status" value="1"/>
</dbReference>
<evidence type="ECO:0000313" key="7">
    <source>
        <dbReference type="Proteomes" id="UP000198619"/>
    </source>
</evidence>
<dbReference type="PANTHER" id="PTHR45527:SF14">
    <property type="entry name" value="PLIPASTATIN SYNTHASE SUBUNIT B"/>
    <property type="match status" value="1"/>
</dbReference>
<proteinExistence type="inferred from homology"/>
<dbReference type="AlphaFoldDB" id="A0A1I1B6Q5"/>
<dbReference type="InterPro" id="IPR025110">
    <property type="entry name" value="AMP-bd_C"/>
</dbReference>
<dbReference type="GO" id="GO:0031177">
    <property type="term" value="F:phosphopantetheine binding"/>
    <property type="evidence" value="ECO:0007669"/>
    <property type="project" value="TreeGrafter"/>
</dbReference>
<dbReference type="InterPro" id="IPR045851">
    <property type="entry name" value="AMP-bd_C_sf"/>
</dbReference>
<dbReference type="RefSeq" id="WP_242948474.1">
    <property type="nucleotide sequence ID" value="NZ_FOKI01000066.1"/>
</dbReference>